<feature type="domain" description="PII-uridylyltransferase/Glutamine-synthetase adenylyltransferase" evidence="8">
    <location>
        <begin position="363"/>
        <end position="506"/>
    </location>
</feature>
<dbReference type="GO" id="GO:0000820">
    <property type="term" value="P:regulation of glutamine family amino acid metabolic process"/>
    <property type="evidence" value="ECO:0007669"/>
    <property type="project" value="TreeGrafter"/>
</dbReference>
<keyword evidence="6" id="KW-0511">Multifunctional enzyme</keyword>
<organism evidence="9">
    <name type="scientific">uncultured delta proteobacterium HF0200_39L23</name>
    <dbReference type="NCBI Taxonomy" id="710832"/>
    <lineage>
        <taxon>Bacteria</taxon>
        <taxon>Deltaproteobacteria</taxon>
        <taxon>environmental samples</taxon>
    </lineage>
</organism>
<proteinExistence type="predicted"/>
<dbReference type="GO" id="GO:0008882">
    <property type="term" value="F:[glutamate-ammonia-ligase] adenylyltransferase activity"/>
    <property type="evidence" value="ECO:0007669"/>
    <property type="project" value="InterPro"/>
</dbReference>
<dbReference type="Pfam" id="PF03710">
    <property type="entry name" value="GlnE"/>
    <property type="match status" value="2"/>
</dbReference>
<dbReference type="GO" id="GO:0005524">
    <property type="term" value="F:ATP binding"/>
    <property type="evidence" value="ECO:0007669"/>
    <property type="project" value="UniProtKB-KW"/>
</dbReference>
<sequence length="1008" mass="116221">MNLKNWIEYLLTQDPDVSWKGVLTEDPSGVFSDLNLPALEELLIKSDQLQGFRASLSKILPILLGSGNPLSAFQQLLDFSEAFALEHSAPFDFAFPGVPQLLSVFGRSDYLSRKLIRDPNLALEFCSLNAWKAVRSSENMLEELRARVRRLEPETLEDLKNILRRWKYREFLRISVRDFCLSEAFVETLEEWAFVAETLLQVALEEIHVHLQKKDGVRFSETPFMILGMGKLGGSELNHSSDVDLIFIHDDLTPIEEQEQSNRHRLKVARNLIDVMSDLTEEGFLARVDMRLRPGGDRAPLVQSLDEVELYYSAKGELWERQALIKSRGVAGCERTKKSFESMITPFIYSRLMDERMCRDIQHMKERIEEEHLRENQLNVKLGVGGIREIEFFVQTFQLLYGGGRKALRQTNTLKALEAIEEAALIPAIDGVHLKRAYVFLRRVEHRLQMREEQQTHSIPLHAEPQRHLARCMGYEDLNPEKARQQFLSDLKDVMGRVRVIFSGLFSNKHLEIEAALRNSSRIQNFSEEEKGTLQNLAQSLTPYLNSHTEKRFHRLFESIGPRIHLYRPLLERPSVLSRLARICETSEMLWNHLLNHLELLNRLEQRSLEVDRESAQKQIRSMLLELDGDEEQQIDRLRQFKHAMTFLLGSAELEGILSYSRARKNLSLVAEIVLQEAFLMAIRKLERRYGSSLAMLDSPLEFAIIGLGKLGGWELTYNSDLDLIIVHSGKASASQNDRFLIQEYGVKLVQRMISILTTMTRTGFAYKMDARLRPSGNAGVLVTPWEVYFQYHQNSQAWEHQALVKGRVVAGASTILYENKRLDMDQIFQSGSKHGWFREVESGIQDVVYGWKTPKDLASQIHHLRIRKEKELSGETDKKRNLKEGRGGLLDIEFLTQYLQLVHGRDLPQMRTTETLKALENAGNLGLLNQVQVRSLSEGYTLLRLIENGLRLLYDDSTNMLDFERIDQQLILMLLKRHGYETENLFQIVEKTTTSIRQTYSEIMKGA</sequence>
<keyword evidence="1 9" id="KW-0808">Transferase</keyword>
<dbReference type="Gene3D" id="3.30.460.10">
    <property type="entry name" value="Beta Polymerase, domain 2"/>
    <property type="match status" value="2"/>
</dbReference>
<dbReference type="SUPFAM" id="SSF81301">
    <property type="entry name" value="Nucleotidyltransferase"/>
    <property type="match status" value="2"/>
</dbReference>
<dbReference type="InterPro" id="IPR023057">
    <property type="entry name" value="GlnE"/>
</dbReference>
<evidence type="ECO:0000256" key="4">
    <source>
        <dbReference type="ARBA" id="ARBA00022840"/>
    </source>
</evidence>
<evidence type="ECO:0000256" key="3">
    <source>
        <dbReference type="ARBA" id="ARBA00022741"/>
    </source>
</evidence>
<keyword evidence="4" id="KW-0067">ATP-binding</keyword>
<accession>E0XXY9</accession>
<evidence type="ECO:0000259" key="8">
    <source>
        <dbReference type="Pfam" id="PF08335"/>
    </source>
</evidence>
<dbReference type="CDD" id="cd05401">
    <property type="entry name" value="NT_GlnE_GlnD_like"/>
    <property type="match status" value="2"/>
</dbReference>
<evidence type="ECO:0000256" key="1">
    <source>
        <dbReference type="ARBA" id="ARBA00022679"/>
    </source>
</evidence>
<evidence type="ECO:0000313" key="9">
    <source>
        <dbReference type="EMBL" id="ADI19280.1"/>
    </source>
</evidence>
<dbReference type="GO" id="GO:0005829">
    <property type="term" value="C:cytosol"/>
    <property type="evidence" value="ECO:0007669"/>
    <property type="project" value="TreeGrafter"/>
</dbReference>
<dbReference type="PANTHER" id="PTHR30621">
    <property type="entry name" value="GLUTAMINE SYNTHETASE ADENYLYLTRANSFERASE"/>
    <property type="match status" value="1"/>
</dbReference>
<feature type="domain" description="Glutamate-ammonia ligase adenylyltransferase repeated" evidence="7">
    <location>
        <begin position="578"/>
        <end position="816"/>
    </location>
</feature>
<keyword evidence="5" id="KW-0460">Magnesium</keyword>
<dbReference type="Gene3D" id="1.20.120.330">
    <property type="entry name" value="Nucleotidyltransferases domain 2"/>
    <property type="match status" value="2"/>
</dbReference>
<dbReference type="InterPro" id="IPR005190">
    <property type="entry name" value="GlnE_rpt_dom"/>
</dbReference>
<dbReference type="EMBL" id="GU474915">
    <property type="protein sequence ID" value="ADI19280.1"/>
    <property type="molecule type" value="Genomic_DNA"/>
</dbReference>
<evidence type="ECO:0000256" key="2">
    <source>
        <dbReference type="ARBA" id="ARBA00022695"/>
    </source>
</evidence>
<feature type="domain" description="PII-uridylyltransferase/Glutamine-synthetase adenylyltransferase" evidence="8">
    <location>
        <begin position="860"/>
        <end position="1003"/>
    </location>
</feature>
<dbReference type="PANTHER" id="PTHR30621:SF0">
    <property type="entry name" value="BIFUNCTIONAL GLUTAMINE SYNTHETASE ADENYLYLTRANSFERASE_ADENYLYL-REMOVING ENZYME"/>
    <property type="match status" value="1"/>
</dbReference>
<reference evidence="9" key="1">
    <citation type="journal article" date="2011" name="Environ. Microbiol.">
        <title>Time-series analyses of Monterey Bay coastal microbial picoplankton using a 'genome proxy' microarray.</title>
        <authorList>
            <person name="Rich V.I."/>
            <person name="Pham V.D."/>
            <person name="Eppley J."/>
            <person name="Shi Y."/>
            <person name="DeLong E.F."/>
        </authorList>
    </citation>
    <scope>NUCLEOTIDE SEQUENCE</scope>
</reference>
<dbReference type="SUPFAM" id="SSF81593">
    <property type="entry name" value="Nucleotidyltransferase substrate binding subunit/domain"/>
    <property type="match status" value="2"/>
</dbReference>
<dbReference type="InterPro" id="IPR043519">
    <property type="entry name" value="NT_sf"/>
</dbReference>
<protein>
    <submittedName>
        <fullName evidence="9">Glutamine synthetase adenylyltransferase</fullName>
    </submittedName>
</protein>
<keyword evidence="2 9" id="KW-0548">Nucleotidyltransferase</keyword>
<evidence type="ECO:0000259" key="7">
    <source>
        <dbReference type="Pfam" id="PF03710"/>
    </source>
</evidence>
<dbReference type="Pfam" id="PF08335">
    <property type="entry name" value="GlnD_UR_UTase"/>
    <property type="match status" value="2"/>
</dbReference>
<name>E0XXY9_9DELT</name>
<feature type="domain" description="Glutamate-ammonia ligase adenylyltransferase repeated" evidence="7">
    <location>
        <begin position="100"/>
        <end position="342"/>
    </location>
</feature>
<evidence type="ECO:0000256" key="6">
    <source>
        <dbReference type="ARBA" id="ARBA00023268"/>
    </source>
</evidence>
<evidence type="ECO:0000256" key="5">
    <source>
        <dbReference type="ARBA" id="ARBA00022842"/>
    </source>
</evidence>
<dbReference type="AlphaFoldDB" id="E0XXY9"/>
<dbReference type="InterPro" id="IPR013546">
    <property type="entry name" value="PII_UdlTrfase/GS_AdlTrfase"/>
</dbReference>
<keyword evidence="3" id="KW-0547">Nucleotide-binding</keyword>